<keyword evidence="1" id="KW-0472">Membrane</keyword>
<feature type="transmembrane region" description="Helical" evidence="1">
    <location>
        <begin position="103"/>
        <end position="131"/>
    </location>
</feature>
<keyword evidence="1" id="KW-1133">Transmembrane helix</keyword>
<feature type="transmembrane region" description="Helical" evidence="1">
    <location>
        <begin position="152"/>
        <end position="169"/>
    </location>
</feature>
<feature type="transmembrane region" description="Helical" evidence="1">
    <location>
        <begin position="77"/>
        <end position="97"/>
    </location>
</feature>
<name>A0ABV2ES01_9STRE</name>
<reference evidence="2 3" key="1">
    <citation type="submission" date="2024-06" db="EMBL/GenBank/DDBJ databases">
        <title>Genomic Encyclopedia of Type Strains, Phase IV (KMG-IV): sequencing the most valuable type-strain genomes for metagenomic binning, comparative biology and taxonomic classification.</title>
        <authorList>
            <person name="Goeker M."/>
        </authorList>
    </citation>
    <scope>NUCLEOTIDE SEQUENCE [LARGE SCALE GENOMIC DNA]</scope>
    <source>
        <strain evidence="2 3">DSM 29126</strain>
    </source>
</reference>
<dbReference type="EMBL" id="JBEPLX010000010">
    <property type="protein sequence ID" value="MET3533958.1"/>
    <property type="molecule type" value="Genomic_DNA"/>
</dbReference>
<dbReference type="GeneID" id="78827403"/>
<accession>A0ABV2ES01</accession>
<evidence type="ECO:0000313" key="3">
    <source>
        <dbReference type="Proteomes" id="UP001549134"/>
    </source>
</evidence>
<evidence type="ECO:0000256" key="1">
    <source>
        <dbReference type="SAM" id="Phobius"/>
    </source>
</evidence>
<protein>
    <submittedName>
        <fullName evidence="2">Membrane protein YesL</fullName>
    </submittedName>
</protein>
<keyword evidence="3" id="KW-1185">Reference proteome</keyword>
<comment type="caution">
    <text evidence="2">The sequence shown here is derived from an EMBL/GenBank/DDBJ whole genome shotgun (WGS) entry which is preliminary data.</text>
</comment>
<dbReference type="Pfam" id="PF04854">
    <property type="entry name" value="DUF624"/>
    <property type="match status" value="1"/>
</dbReference>
<sequence>MRKIFSIESRYFRIFSRITDIFMLNLLFILTSLPIVTIGASMAALNGSWQRILRGEENEIIKSYFHYFISNFRQSTIIWVGLLSTAWLILVELIFFLNQIGPIRWVGLTSLIVISIMWFIIVLVSLTYICLYEDRIVRAIKNSFLLIVKKPFYSLVLIWINILVVYFSISNIVGLFTALYVFTFGGISALAGLNAWLTKHILSITE</sequence>
<dbReference type="RefSeq" id="WP_237395170.1">
    <property type="nucleotide sequence ID" value="NZ_AP024276.1"/>
</dbReference>
<gene>
    <name evidence="2" type="ORF">ABID50_001115</name>
</gene>
<evidence type="ECO:0000313" key="2">
    <source>
        <dbReference type="EMBL" id="MET3533958.1"/>
    </source>
</evidence>
<feature type="transmembrane region" description="Helical" evidence="1">
    <location>
        <begin position="21"/>
        <end position="45"/>
    </location>
</feature>
<feature type="transmembrane region" description="Helical" evidence="1">
    <location>
        <begin position="175"/>
        <end position="197"/>
    </location>
</feature>
<keyword evidence="1" id="KW-0812">Transmembrane</keyword>
<dbReference type="InterPro" id="IPR006938">
    <property type="entry name" value="DUF624"/>
</dbReference>
<proteinExistence type="predicted"/>
<dbReference type="Proteomes" id="UP001549134">
    <property type="component" value="Unassembled WGS sequence"/>
</dbReference>
<organism evidence="2 3">
    <name type="scientific">Streptococcus parasuis</name>
    <dbReference type="NCBI Taxonomy" id="1501662"/>
    <lineage>
        <taxon>Bacteria</taxon>
        <taxon>Bacillati</taxon>
        <taxon>Bacillota</taxon>
        <taxon>Bacilli</taxon>
        <taxon>Lactobacillales</taxon>
        <taxon>Streptococcaceae</taxon>
        <taxon>Streptococcus</taxon>
    </lineage>
</organism>